<dbReference type="Gene3D" id="3.40.50.1820">
    <property type="entry name" value="alpha/beta hydrolase"/>
    <property type="match status" value="1"/>
</dbReference>
<dbReference type="PANTHER" id="PTHR43142:SF8">
    <property type="entry name" value="CARBOXYLIC ESTER HYDROLASE"/>
    <property type="match status" value="1"/>
</dbReference>
<dbReference type="PROSITE" id="PS00122">
    <property type="entry name" value="CARBOXYLESTERASE_B_1"/>
    <property type="match status" value="1"/>
</dbReference>
<dbReference type="PANTHER" id="PTHR43142">
    <property type="entry name" value="CARBOXYLIC ESTER HYDROLASE"/>
    <property type="match status" value="1"/>
</dbReference>
<dbReference type="InterPro" id="IPR019826">
    <property type="entry name" value="Carboxylesterase_B_AS"/>
</dbReference>
<gene>
    <name evidence="5" type="ORF">CT0861_02937</name>
</gene>
<evidence type="ECO:0000313" key="6">
    <source>
        <dbReference type="Proteomes" id="UP000076552"/>
    </source>
</evidence>
<dbReference type="AlphaFoldDB" id="A0A161VFN7"/>
<evidence type="ECO:0000256" key="2">
    <source>
        <dbReference type="ARBA" id="ARBA00022801"/>
    </source>
</evidence>
<sequence>TGKRPPTIRQAVIGPTLRNGSRIISDFNSVAETDKSNCIKASRSVECNTVKVSRPKFLLQHNLKNLEKDTMGNSISYQETPVELSLGDRGTIRGLQLDKKSRRFTGVPYALPPTSEHRWRKPRPLPASYTYADANGGVYDATKFRAVCPQKVWSVVKPGVGENTYSEDCLFVNIWTPVPKEGQENKKWPVKLWIHGGWFQIGDPSHEPGMDATELITTGGLNAIVVAIGYRLNIFGFLAGEALLNESNGEAGGNFGLWDQRVAAEWVRDNIAYFGGDPQNITLAGRSAGAYSAESQMLYDFRKAGDGSSLYRRIFMDSNAIPAQPKSLAEVQGQFDELCNHFNMDSSIPSGQKLEILREKSVEELLGAIPHLKNHTFRPVTDDVFIHSGMVEYLQSKEFADEFKKREYKVLIGEVRNEETLYSSYNPPTEPTLDALRLQISNYYAPDVTNRAIQEYKLPESSNLEDWQKTFGSIIADGQVRAPSRALAKALVDNGVNIRDVWRYQIAYRLSFIDEKVAPVSFGVAHAMDRPIWNFAITHGPTPVEKVLMKDWIQILVAFVNNSDTYEFGTNTLEEMKVMTSEGTIVIRPDERWDELVNLGKIFAGN</sequence>
<dbReference type="InterPro" id="IPR029058">
    <property type="entry name" value="AB_hydrolase_fold"/>
</dbReference>
<accession>A0A161VFN7</accession>
<evidence type="ECO:0000313" key="5">
    <source>
        <dbReference type="EMBL" id="KZL69764.1"/>
    </source>
</evidence>
<comment type="caution">
    <text evidence="5">The sequence shown here is derived from an EMBL/GenBank/DDBJ whole genome shotgun (WGS) entry which is preliminary data.</text>
</comment>
<reference evidence="5 6" key="1">
    <citation type="submission" date="2015-06" db="EMBL/GenBank/DDBJ databases">
        <title>Survival trade-offs in plant roots during colonization by closely related pathogenic and mutualistic fungi.</title>
        <authorList>
            <person name="Hacquard S."/>
            <person name="Kracher B."/>
            <person name="Hiruma K."/>
            <person name="Weinman A."/>
            <person name="Muench P."/>
            <person name="Garrido Oter R."/>
            <person name="Ver Loren van Themaat E."/>
            <person name="Dallerey J.-F."/>
            <person name="Damm U."/>
            <person name="Henrissat B."/>
            <person name="Lespinet O."/>
            <person name="Thon M."/>
            <person name="Kemen E."/>
            <person name="McHardy A.C."/>
            <person name="Schulze-Lefert P."/>
            <person name="O'Connell R.J."/>
        </authorList>
    </citation>
    <scope>NUCLEOTIDE SEQUENCE [LARGE SCALE GENOMIC DNA]</scope>
    <source>
        <strain evidence="5 6">0861</strain>
    </source>
</reference>
<evidence type="ECO:0000256" key="3">
    <source>
        <dbReference type="RuleBase" id="RU361235"/>
    </source>
</evidence>
<keyword evidence="6" id="KW-1185">Reference proteome</keyword>
<feature type="domain" description="Carboxylesterase type B" evidence="4">
    <location>
        <begin position="82"/>
        <end position="568"/>
    </location>
</feature>
<dbReference type="InterPro" id="IPR002018">
    <property type="entry name" value="CarbesteraseB"/>
</dbReference>
<dbReference type="ESTHER" id="9pezi-a0a161vfn7">
    <property type="family name" value="Fungal_carboxylesterase_lipase"/>
</dbReference>
<evidence type="ECO:0000256" key="1">
    <source>
        <dbReference type="ARBA" id="ARBA00005964"/>
    </source>
</evidence>
<dbReference type="GO" id="GO:0016787">
    <property type="term" value="F:hydrolase activity"/>
    <property type="evidence" value="ECO:0007669"/>
    <property type="project" value="UniProtKB-KW"/>
</dbReference>
<evidence type="ECO:0000259" key="4">
    <source>
        <dbReference type="Pfam" id="PF00135"/>
    </source>
</evidence>
<dbReference type="EC" id="3.1.1.-" evidence="3"/>
<dbReference type="SUPFAM" id="SSF53474">
    <property type="entry name" value="alpha/beta-Hydrolases"/>
    <property type="match status" value="1"/>
</dbReference>
<comment type="similarity">
    <text evidence="1 3">Belongs to the type-B carboxylesterase/lipase family.</text>
</comment>
<dbReference type="InterPro" id="IPR019819">
    <property type="entry name" value="Carboxylesterase_B_CS"/>
</dbReference>
<feature type="non-terminal residue" evidence="5">
    <location>
        <position position="1"/>
    </location>
</feature>
<dbReference type="Proteomes" id="UP000076552">
    <property type="component" value="Unassembled WGS sequence"/>
</dbReference>
<proteinExistence type="inferred from homology"/>
<dbReference type="EMBL" id="LFIV01000102">
    <property type="protein sequence ID" value="KZL69764.1"/>
    <property type="molecule type" value="Genomic_DNA"/>
</dbReference>
<name>A0A161VFN7_9PEZI</name>
<dbReference type="STRING" id="708197.A0A161VFN7"/>
<dbReference type="Pfam" id="PF00135">
    <property type="entry name" value="COesterase"/>
    <property type="match status" value="1"/>
</dbReference>
<keyword evidence="2 3" id="KW-0378">Hydrolase</keyword>
<protein>
    <recommendedName>
        <fullName evidence="3">Carboxylic ester hydrolase</fullName>
        <ecNumber evidence="3">3.1.1.-</ecNumber>
    </recommendedName>
</protein>
<dbReference type="PROSITE" id="PS00941">
    <property type="entry name" value="CARBOXYLESTERASE_B_2"/>
    <property type="match status" value="1"/>
</dbReference>
<organism evidence="5 6">
    <name type="scientific">Colletotrichum tofieldiae</name>
    <dbReference type="NCBI Taxonomy" id="708197"/>
    <lineage>
        <taxon>Eukaryota</taxon>
        <taxon>Fungi</taxon>
        <taxon>Dikarya</taxon>
        <taxon>Ascomycota</taxon>
        <taxon>Pezizomycotina</taxon>
        <taxon>Sordariomycetes</taxon>
        <taxon>Hypocreomycetidae</taxon>
        <taxon>Glomerellales</taxon>
        <taxon>Glomerellaceae</taxon>
        <taxon>Colletotrichum</taxon>
        <taxon>Colletotrichum spaethianum species complex</taxon>
    </lineage>
</organism>